<evidence type="ECO:0000256" key="1">
    <source>
        <dbReference type="ARBA" id="ARBA00007824"/>
    </source>
</evidence>
<evidence type="ECO:0000256" key="5">
    <source>
        <dbReference type="SAM" id="MobiDB-lite"/>
    </source>
</evidence>
<evidence type="ECO:0000256" key="3">
    <source>
        <dbReference type="ARBA" id="ARBA00022801"/>
    </source>
</evidence>
<dbReference type="InterPro" id="IPR051496">
    <property type="entry name" value="H-rev107_PLA/AT"/>
</dbReference>
<dbReference type="GO" id="GO:0016410">
    <property type="term" value="F:N-acyltransferase activity"/>
    <property type="evidence" value="ECO:0007669"/>
    <property type="project" value="TreeGrafter"/>
</dbReference>
<keyword evidence="9" id="KW-1185">Reference proteome</keyword>
<feature type="compositionally biased region" description="Basic and acidic residues" evidence="5">
    <location>
        <begin position="293"/>
        <end position="309"/>
    </location>
</feature>
<dbReference type="EMBL" id="JAFIRN010000001">
    <property type="protein sequence ID" value="KAG5856036.1"/>
    <property type="molecule type" value="Genomic_DNA"/>
</dbReference>
<dbReference type="GO" id="GO:0005737">
    <property type="term" value="C:cytoplasm"/>
    <property type="evidence" value="ECO:0007669"/>
    <property type="project" value="TreeGrafter"/>
</dbReference>
<dbReference type="PANTHER" id="PTHR13943">
    <property type="entry name" value="HRAS-LIKE SUPPRESSOR - RELATED"/>
    <property type="match status" value="1"/>
</dbReference>
<feature type="region of interest" description="Disordered" evidence="5">
    <location>
        <begin position="264"/>
        <end position="354"/>
    </location>
</feature>
<feature type="compositionally biased region" description="Basic and acidic residues" evidence="5">
    <location>
        <begin position="337"/>
        <end position="347"/>
    </location>
</feature>
<comment type="caution">
    <text evidence="8">The sequence shown here is derived from an EMBL/GenBank/DDBJ whole genome shotgun (WGS) entry which is preliminary data.</text>
</comment>
<feature type="domain" description="LRAT" evidence="7">
    <location>
        <begin position="130"/>
        <end position="232"/>
    </location>
</feature>
<evidence type="ECO:0000313" key="8">
    <source>
        <dbReference type="EMBL" id="KAG5856036.1"/>
    </source>
</evidence>
<sequence>MADGSKKVSAHEVKPGALIEISRKNKPYEDWALCVAENEVIHVVELSPTKAIIKQEKLEKVVGSDQWCVNHCLDEIYGATDVQLMLEEAQKMNDTEVPYSLLTNYGKHKVTKWRHGKPELGQVKPGDMIEISRKGGLYEHWALYMGENEVINVYCQSPTKAIIKQEKLENVVGSDQWRVNDYVDEIYVARDIKVILDEAQELKDKEVPYNVLTNNCEHMVTKLRCGIAMSRQAEMAEMRMFFVLFVVVPIIVYWMKRRPVHRQVTGMHHRRSTTGRTEPVRHQGRQRSSTGPTEDKGETVSKEEIESPHAHTMAEMMSDIRQAAVRALWRSTTGPTEEERAVPRVEDGSEYYDV</sequence>
<keyword evidence="4" id="KW-0443">Lipid metabolism</keyword>
<keyword evidence="6" id="KW-0472">Membrane</keyword>
<dbReference type="GO" id="GO:0004623">
    <property type="term" value="F:phospholipase A2 activity"/>
    <property type="evidence" value="ECO:0007669"/>
    <property type="project" value="TreeGrafter"/>
</dbReference>
<comment type="similarity">
    <text evidence="1">Belongs to the H-rev107 family.</text>
</comment>
<evidence type="ECO:0000313" key="9">
    <source>
        <dbReference type="Proteomes" id="UP001044222"/>
    </source>
</evidence>
<evidence type="ECO:0000259" key="7">
    <source>
        <dbReference type="PROSITE" id="PS51934"/>
    </source>
</evidence>
<proteinExistence type="inferred from homology"/>
<reference evidence="8" key="1">
    <citation type="submission" date="2021-01" db="EMBL/GenBank/DDBJ databases">
        <title>A chromosome-scale assembly of European eel, Anguilla anguilla.</title>
        <authorList>
            <person name="Henkel C."/>
            <person name="Jong-Raadsen S.A."/>
            <person name="Dufour S."/>
            <person name="Weltzien F.-A."/>
            <person name="Palstra A.P."/>
            <person name="Pelster B."/>
            <person name="Spaink H.P."/>
            <person name="Van Den Thillart G.E."/>
            <person name="Jansen H."/>
            <person name="Zahm M."/>
            <person name="Klopp C."/>
            <person name="Cedric C."/>
            <person name="Louis A."/>
            <person name="Berthelot C."/>
            <person name="Parey E."/>
            <person name="Roest Crollius H."/>
            <person name="Montfort J."/>
            <person name="Robinson-Rechavi M."/>
            <person name="Bucao C."/>
            <person name="Bouchez O."/>
            <person name="Gislard M."/>
            <person name="Lluch J."/>
            <person name="Milhes M."/>
            <person name="Lampietro C."/>
            <person name="Lopez Roques C."/>
            <person name="Donnadieu C."/>
            <person name="Braasch I."/>
            <person name="Desvignes T."/>
            <person name="Postlethwait J."/>
            <person name="Bobe J."/>
            <person name="Guiguen Y."/>
            <person name="Dirks R."/>
        </authorList>
    </citation>
    <scope>NUCLEOTIDE SEQUENCE</scope>
    <source>
        <strain evidence="8">Tag_6206</strain>
        <tissue evidence="8">Liver</tissue>
    </source>
</reference>
<keyword evidence="6" id="KW-1133">Transmembrane helix</keyword>
<feature type="compositionally biased region" description="Basic residues" evidence="5">
    <location>
        <begin position="264"/>
        <end position="273"/>
    </location>
</feature>
<dbReference type="Pfam" id="PF04970">
    <property type="entry name" value="LRAT"/>
    <property type="match status" value="2"/>
</dbReference>
<accession>A0A9D3MVW7</accession>
<dbReference type="PANTHER" id="PTHR13943:SF31">
    <property type="entry name" value="PHOSPHOLIPASE A AND ACYLTRANSFERASE 3"/>
    <property type="match status" value="1"/>
</dbReference>
<feature type="transmembrane region" description="Helical" evidence="6">
    <location>
        <begin position="238"/>
        <end position="255"/>
    </location>
</feature>
<keyword evidence="3" id="KW-0378">Hydrolase</keyword>
<organism evidence="8 9">
    <name type="scientific">Anguilla anguilla</name>
    <name type="common">European freshwater eel</name>
    <name type="synonym">Muraena anguilla</name>
    <dbReference type="NCBI Taxonomy" id="7936"/>
    <lineage>
        <taxon>Eukaryota</taxon>
        <taxon>Metazoa</taxon>
        <taxon>Chordata</taxon>
        <taxon>Craniata</taxon>
        <taxon>Vertebrata</taxon>
        <taxon>Euteleostomi</taxon>
        <taxon>Actinopterygii</taxon>
        <taxon>Neopterygii</taxon>
        <taxon>Teleostei</taxon>
        <taxon>Anguilliformes</taxon>
        <taxon>Anguillidae</taxon>
        <taxon>Anguilla</taxon>
    </lineage>
</organism>
<dbReference type="PROSITE" id="PS51934">
    <property type="entry name" value="LRAT"/>
    <property type="match status" value="1"/>
</dbReference>
<evidence type="ECO:0000256" key="4">
    <source>
        <dbReference type="ARBA" id="ARBA00023098"/>
    </source>
</evidence>
<dbReference type="InterPro" id="IPR007053">
    <property type="entry name" value="LRAT_dom"/>
</dbReference>
<keyword evidence="6" id="KW-0812">Transmembrane</keyword>
<dbReference type="Gene3D" id="3.90.1720.10">
    <property type="entry name" value="endopeptidase domain like (from Nostoc punctiforme)"/>
    <property type="match status" value="2"/>
</dbReference>
<gene>
    <name evidence="8" type="ORF">ANANG_G00003630</name>
</gene>
<evidence type="ECO:0000256" key="6">
    <source>
        <dbReference type="SAM" id="Phobius"/>
    </source>
</evidence>
<protein>
    <recommendedName>
        <fullName evidence="7">LRAT domain-containing protein</fullName>
    </recommendedName>
</protein>
<keyword evidence="2" id="KW-0808">Transferase</keyword>
<dbReference type="AlphaFoldDB" id="A0A9D3MVW7"/>
<evidence type="ECO:0000256" key="2">
    <source>
        <dbReference type="ARBA" id="ARBA00022679"/>
    </source>
</evidence>
<dbReference type="GO" id="GO:0008970">
    <property type="term" value="F:phospholipase A1 activity"/>
    <property type="evidence" value="ECO:0007669"/>
    <property type="project" value="TreeGrafter"/>
</dbReference>
<name>A0A9D3MVW7_ANGAN</name>
<dbReference type="GO" id="GO:0070292">
    <property type="term" value="P:N-acylphosphatidylethanolamine metabolic process"/>
    <property type="evidence" value="ECO:0007669"/>
    <property type="project" value="TreeGrafter"/>
</dbReference>
<dbReference type="Proteomes" id="UP001044222">
    <property type="component" value="Unassembled WGS sequence"/>
</dbReference>